<dbReference type="AlphaFoldDB" id="A0A934VEN4"/>
<dbReference type="InterPro" id="IPR013551">
    <property type="entry name" value="YicC-like_C"/>
</dbReference>
<protein>
    <submittedName>
        <fullName evidence="8">YicC family protein</fullName>
    </submittedName>
</protein>
<keyword evidence="9" id="KW-1185">Reference proteome</keyword>
<dbReference type="RefSeq" id="WP_200276729.1">
    <property type="nucleotide sequence ID" value="NZ_JAENII010000002.1"/>
</dbReference>
<evidence type="ECO:0000256" key="4">
    <source>
        <dbReference type="ARBA" id="ARBA00022801"/>
    </source>
</evidence>
<keyword evidence="4" id="KW-0378">Hydrolase</keyword>
<dbReference type="InterPro" id="IPR013527">
    <property type="entry name" value="YicC-like_N"/>
</dbReference>
<dbReference type="GO" id="GO:0004521">
    <property type="term" value="F:RNA endonuclease activity"/>
    <property type="evidence" value="ECO:0007669"/>
    <property type="project" value="InterPro"/>
</dbReference>
<evidence type="ECO:0000259" key="6">
    <source>
        <dbReference type="Pfam" id="PF03755"/>
    </source>
</evidence>
<proteinExistence type="inferred from homology"/>
<keyword evidence="3" id="KW-0255">Endonuclease</keyword>
<sequence>MHSMTGFGRGSATNEHGSANIEIAGVNRKQAEVVIQGIRDLPEVEARIRKLASSRISRGRLQLSVQITPVGGSGEGMVLDAHLARQMEAVFADLSEQIGRQVRPTASDFLKAPGVIRMEDQGLSPDHVWELVAPALEEALNQFSDMRAREGEQLAVDLRERIETLKSIRHDIGIQAPERPQRYREMLLKRLADAGLDLDLADDRVQREIGLFADRCDISEELTRLDAHFVAFSDFFDSNDAVGRPLDFLCQELNREFNTIGSKASDAAIAQKVVSAKTELEKIREQVQNVE</sequence>
<dbReference type="Pfam" id="PF08340">
    <property type="entry name" value="YicC-like_C"/>
    <property type="match status" value="1"/>
</dbReference>
<reference evidence="8" key="1">
    <citation type="submission" date="2021-01" db="EMBL/GenBank/DDBJ databases">
        <title>Modified the classification status of verrucomicrobia.</title>
        <authorList>
            <person name="Feng X."/>
        </authorList>
    </citation>
    <scope>NUCLEOTIDE SEQUENCE</scope>
    <source>
        <strain evidence="8">KCTC 22201</strain>
    </source>
</reference>
<feature type="domain" description="Endoribonuclease YicC-like N-terminal" evidence="6">
    <location>
        <begin position="1"/>
        <end position="155"/>
    </location>
</feature>
<name>A0A934VEN4_9BACT</name>
<dbReference type="PANTHER" id="PTHR30636">
    <property type="entry name" value="UPF0701 PROTEIN YICC"/>
    <property type="match status" value="1"/>
</dbReference>
<dbReference type="GO" id="GO:0016787">
    <property type="term" value="F:hydrolase activity"/>
    <property type="evidence" value="ECO:0007669"/>
    <property type="project" value="UniProtKB-KW"/>
</dbReference>
<evidence type="ECO:0000256" key="3">
    <source>
        <dbReference type="ARBA" id="ARBA00022759"/>
    </source>
</evidence>
<comment type="similarity">
    <text evidence="5">Belongs to the YicC/YloC family.</text>
</comment>
<dbReference type="NCBIfam" id="TIGR00255">
    <property type="entry name" value="YicC/YloC family endoribonuclease"/>
    <property type="match status" value="1"/>
</dbReference>
<dbReference type="InterPro" id="IPR005229">
    <property type="entry name" value="YicC/YloC-like"/>
</dbReference>
<evidence type="ECO:0000256" key="1">
    <source>
        <dbReference type="ARBA" id="ARBA00001968"/>
    </source>
</evidence>
<comment type="cofactor">
    <cofactor evidence="1">
        <name>a divalent metal cation</name>
        <dbReference type="ChEBI" id="CHEBI:60240"/>
    </cofactor>
</comment>
<evidence type="ECO:0000256" key="5">
    <source>
        <dbReference type="ARBA" id="ARBA00035648"/>
    </source>
</evidence>
<feature type="domain" description="Endoribonuclease YicC-like C-terminal" evidence="7">
    <location>
        <begin position="175"/>
        <end position="291"/>
    </location>
</feature>
<dbReference type="PANTHER" id="PTHR30636:SF3">
    <property type="entry name" value="UPF0701 PROTEIN YICC"/>
    <property type="match status" value="1"/>
</dbReference>
<comment type="caution">
    <text evidence="8">The sequence shown here is derived from an EMBL/GenBank/DDBJ whole genome shotgun (WGS) entry which is preliminary data.</text>
</comment>
<dbReference type="EMBL" id="JAENII010000002">
    <property type="protein sequence ID" value="MBK1826201.1"/>
    <property type="molecule type" value="Genomic_DNA"/>
</dbReference>
<organism evidence="8 9">
    <name type="scientific">Haloferula rosea</name>
    <dbReference type="NCBI Taxonomy" id="490093"/>
    <lineage>
        <taxon>Bacteria</taxon>
        <taxon>Pseudomonadati</taxon>
        <taxon>Verrucomicrobiota</taxon>
        <taxon>Verrucomicrobiia</taxon>
        <taxon>Verrucomicrobiales</taxon>
        <taxon>Verrucomicrobiaceae</taxon>
        <taxon>Haloferula</taxon>
    </lineage>
</organism>
<accession>A0A934VEN4</accession>
<keyword evidence="2" id="KW-0540">Nuclease</keyword>
<evidence type="ECO:0000259" key="7">
    <source>
        <dbReference type="Pfam" id="PF08340"/>
    </source>
</evidence>
<gene>
    <name evidence="8" type="ORF">JIN81_04165</name>
</gene>
<evidence type="ECO:0000313" key="9">
    <source>
        <dbReference type="Proteomes" id="UP000658278"/>
    </source>
</evidence>
<evidence type="ECO:0000313" key="8">
    <source>
        <dbReference type="EMBL" id="MBK1826201.1"/>
    </source>
</evidence>
<dbReference type="Pfam" id="PF03755">
    <property type="entry name" value="YicC-like_N"/>
    <property type="match status" value="1"/>
</dbReference>
<evidence type="ECO:0000256" key="2">
    <source>
        <dbReference type="ARBA" id="ARBA00022722"/>
    </source>
</evidence>
<dbReference type="Proteomes" id="UP000658278">
    <property type="component" value="Unassembled WGS sequence"/>
</dbReference>